<name>A0A5Q0BKG9_9GAMM</name>
<dbReference type="OrthoDB" id="1491023at2"/>
<dbReference type="EMBL" id="CP044205">
    <property type="protein sequence ID" value="QFY42618.1"/>
    <property type="molecule type" value="Genomic_DNA"/>
</dbReference>
<keyword evidence="3" id="KW-1185">Reference proteome</keyword>
<dbReference type="Proteomes" id="UP000325755">
    <property type="component" value="Chromosome"/>
</dbReference>
<evidence type="ECO:0000259" key="1">
    <source>
        <dbReference type="Pfam" id="PF00656"/>
    </source>
</evidence>
<dbReference type="RefSeq" id="WP_153248613.1">
    <property type="nucleotide sequence ID" value="NZ_CP044205.1"/>
</dbReference>
<dbReference type="Gene3D" id="3.40.50.1460">
    <property type="match status" value="1"/>
</dbReference>
<dbReference type="Pfam" id="PF00656">
    <property type="entry name" value="Peptidase_C14"/>
    <property type="match status" value="1"/>
</dbReference>
<gene>
    <name evidence="2" type="ORF">F6R98_08285</name>
</gene>
<accession>A0A5Q0BKG9</accession>
<reference evidence="2 3" key="1">
    <citation type="submission" date="2019-09" db="EMBL/GenBank/DDBJ databases">
        <title>Ecophysiology of the spiral-shaped methanotroph Methylospira mobilis as revealed by the complete genome sequence.</title>
        <authorList>
            <person name="Oshkin I.Y."/>
            <person name="Dedysh S.N."/>
            <person name="Miroshnikov K."/>
            <person name="Danilova O.V."/>
            <person name="Hakobyan A."/>
            <person name="Liesack W."/>
        </authorList>
    </citation>
    <scope>NUCLEOTIDE SEQUENCE [LARGE SCALE GENOMIC DNA]</scope>
    <source>
        <strain evidence="2 3">Shm1</strain>
    </source>
</reference>
<protein>
    <submittedName>
        <fullName evidence="2">Caspase family protein</fullName>
    </submittedName>
</protein>
<sequence>MPFGKFFRPALFDIMRARALLVGINCYPGLGSLDGPENDVSAMEQWLQSAAGGELAPSDITKLTTTVCNSNGRPDNYVRARPIMSQIYEWVDQLIFDGGPQQVDFPLGARLYLFFAGHGYHTTGNTAIFMANAWANNLGEAIPVRALAEYVRSYSLFREVVLIADTCRELISFAPDVFFARKPATNPNAEQVRWFEAYPCQVGSKTKELQFNNKPGGVLTNAFLSGVNGFAARNRDVRCDYLKSYMINAVQQKLGSSPEINCSDQAMLFSIAQAIDRSTRLTVTQKAGASAGQTLLIDGLNNQEIARKDLATGPLQRDVTPGFYFLRRNGCADKPICVAWENTDVEY</sequence>
<dbReference type="GO" id="GO:0004197">
    <property type="term" value="F:cysteine-type endopeptidase activity"/>
    <property type="evidence" value="ECO:0007669"/>
    <property type="project" value="InterPro"/>
</dbReference>
<dbReference type="AlphaFoldDB" id="A0A5Q0BKG9"/>
<dbReference type="InterPro" id="IPR011600">
    <property type="entry name" value="Pept_C14_caspase"/>
</dbReference>
<evidence type="ECO:0000313" key="3">
    <source>
        <dbReference type="Proteomes" id="UP000325755"/>
    </source>
</evidence>
<organism evidence="2 3">
    <name type="scientific">Candidatus Methylospira mobilis</name>
    <dbReference type="NCBI Taxonomy" id="1808979"/>
    <lineage>
        <taxon>Bacteria</taxon>
        <taxon>Pseudomonadati</taxon>
        <taxon>Pseudomonadota</taxon>
        <taxon>Gammaproteobacteria</taxon>
        <taxon>Methylococcales</taxon>
        <taxon>Methylococcaceae</taxon>
        <taxon>Candidatus Methylospira</taxon>
    </lineage>
</organism>
<proteinExistence type="predicted"/>
<dbReference type="KEGG" id="mmob:F6R98_08285"/>
<evidence type="ECO:0000313" key="2">
    <source>
        <dbReference type="EMBL" id="QFY42618.1"/>
    </source>
</evidence>
<dbReference type="GO" id="GO:0006508">
    <property type="term" value="P:proteolysis"/>
    <property type="evidence" value="ECO:0007669"/>
    <property type="project" value="InterPro"/>
</dbReference>
<feature type="domain" description="Peptidase C14 caspase" evidence="1">
    <location>
        <begin position="17"/>
        <end position="227"/>
    </location>
</feature>
<dbReference type="InParanoid" id="A0A5Q0BKG9"/>